<protein>
    <recommendedName>
        <fullName evidence="1">Rhamnogalacturonan lyase domain-containing protein</fullName>
    </recommendedName>
</protein>
<reference evidence="2 3" key="1">
    <citation type="submission" date="2020-06" db="EMBL/GenBank/DDBJ databases">
        <title>Transcriptomic and genomic resources for Thalictrum thalictroides and T. hernandezii: Facilitating candidate gene discovery in an emerging model plant lineage.</title>
        <authorList>
            <person name="Arias T."/>
            <person name="Riano-Pachon D.M."/>
            <person name="Di Stilio V.S."/>
        </authorList>
    </citation>
    <scope>NUCLEOTIDE SEQUENCE [LARGE SCALE GENOMIC DNA]</scope>
    <source>
        <strain evidence="3">cv. WT478/WT964</strain>
        <tissue evidence="2">Leaves</tissue>
    </source>
</reference>
<dbReference type="InterPro" id="IPR051850">
    <property type="entry name" value="Polysacch_Lyase_4"/>
</dbReference>
<feature type="domain" description="Rhamnogalacturonan lyase" evidence="1">
    <location>
        <begin position="12"/>
        <end position="42"/>
    </location>
</feature>
<organism evidence="2 3">
    <name type="scientific">Thalictrum thalictroides</name>
    <name type="common">Rue-anemone</name>
    <name type="synonym">Anemone thalictroides</name>
    <dbReference type="NCBI Taxonomy" id="46969"/>
    <lineage>
        <taxon>Eukaryota</taxon>
        <taxon>Viridiplantae</taxon>
        <taxon>Streptophyta</taxon>
        <taxon>Embryophyta</taxon>
        <taxon>Tracheophyta</taxon>
        <taxon>Spermatophyta</taxon>
        <taxon>Magnoliopsida</taxon>
        <taxon>Ranunculales</taxon>
        <taxon>Ranunculaceae</taxon>
        <taxon>Thalictroideae</taxon>
        <taxon>Thalictrum</taxon>
    </lineage>
</organism>
<accession>A0A7J6UYL8</accession>
<gene>
    <name evidence="2" type="ORF">FRX31_033131</name>
</gene>
<dbReference type="EMBL" id="JABWDY010041603">
    <property type="protein sequence ID" value="KAF5177282.1"/>
    <property type="molecule type" value="Genomic_DNA"/>
</dbReference>
<keyword evidence="3" id="KW-1185">Reference proteome</keyword>
<comment type="caution">
    <text evidence="2">The sequence shown here is derived from an EMBL/GenBank/DDBJ whole genome shotgun (WGS) entry which is preliminary data.</text>
</comment>
<dbReference type="PANTHER" id="PTHR32018">
    <property type="entry name" value="RHAMNOGALACTURONATE LYASE FAMILY PROTEIN"/>
    <property type="match status" value="1"/>
</dbReference>
<evidence type="ECO:0000313" key="2">
    <source>
        <dbReference type="EMBL" id="KAF5177282.1"/>
    </source>
</evidence>
<feature type="non-terminal residue" evidence="2">
    <location>
        <position position="1"/>
    </location>
</feature>
<sequence length="182" mass="20833">YIDEEYMSVGSAYVGLALPGDAGSWQNESKGYQFWTMTDEDGISPLEIYEQEIIIFMLGFQFYWRLKAVQIGGQVHRYSSILIWSTQSVLVTIEKTGSLHRKKDNKTYLGTTWQVRVNDPKADLLFSSGVIGKAISIARHGIYGLYWLYTVNVPGRNMRHFLIGRPSSSSTVFTKIPFRFKR</sequence>
<dbReference type="OrthoDB" id="2130367at2759"/>
<dbReference type="Pfam" id="PF14686">
    <property type="entry name" value="fn3_3"/>
    <property type="match status" value="1"/>
</dbReference>
<dbReference type="InterPro" id="IPR029413">
    <property type="entry name" value="RG-lyase_II"/>
</dbReference>
<dbReference type="Proteomes" id="UP000554482">
    <property type="component" value="Unassembled WGS sequence"/>
</dbReference>
<evidence type="ECO:0000313" key="3">
    <source>
        <dbReference type="Proteomes" id="UP000554482"/>
    </source>
</evidence>
<evidence type="ECO:0000259" key="1">
    <source>
        <dbReference type="Pfam" id="PF14686"/>
    </source>
</evidence>
<dbReference type="AlphaFoldDB" id="A0A7J6UYL8"/>
<name>A0A7J6UYL8_THATH</name>
<proteinExistence type="predicted"/>
<dbReference type="PANTHER" id="PTHR32018:SF1">
    <property type="entry name" value="RHAMNOGALACTURONAN ENDOLYASE"/>
    <property type="match status" value="1"/>
</dbReference>